<dbReference type="GO" id="GO:0017000">
    <property type="term" value="P:antibiotic biosynthetic process"/>
    <property type="evidence" value="ECO:0007669"/>
    <property type="project" value="UniProtKB-ARBA"/>
</dbReference>
<keyword evidence="1 2" id="KW-0808">Transferase</keyword>
<sequence>MSRYLFVVPPLVGHINPTLAVGAELARQGHDIAWAGDARFIHALGGSGLDIYDCVTMSLEDRGDLVGPAALKFLWEHFFIPLARAMAPDVTAAIEHFRPDVIIADQQALAGSLVADREGITWIPSATTSTELTDPLGSMPKVKDWVLGLLDELRDEIGAPATGHDPRFSPHGILAFTAPELSGTPAIAAERCWMVGPALADDGASAARSDFPWDFLDNDQRNILVSMGTVNGATGAAFLRKAAAAIGARPDRYRAVLVDPDGVIEDPPSNILIRKFVPQRALLPAMDAVICHAGHNTVCESLWNGLPLVTAPVRDDQPVVAQQVADAGAGVRLRFRRATEQHIAEALEAVLDPATGHQAAAARIGKSFREAGGAGRAADILAGLG</sequence>
<accession>A0A927PL81</accession>
<dbReference type="EMBL" id="JACYWE010000001">
    <property type="protein sequence ID" value="MBD8505117.1"/>
    <property type="molecule type" value="Genomic_DNA"/>
</dbReference>
<dbReference type="PANTHER" id="PTHR48050">
    <property type="entry name" value="STEROL 3-BETA-GLUCOSYLTRANSFERASE"/>
    <property type="match status" value="1"/>
</dbReference>
<dbReference type="Pfam" id="PF00201">
    <property type="entry name" value="UDPGT"/>
    <property type="match status" value="1"/>
</dbReference>
<dbReference type="RefSeq" id="WP_192037594.1">
    <property type="nucleotide sequence ID" value="NZ_JACYWE010000001.1"/>
</dbReference>
<dbReference type="InterPro" id="IPR050426">
    <property type="entry name" value="Glycosyltransferase_28"/>
</dbReference>
<dbReference type="CDD" id="cd03784">
    <property type="entry name" value="GT1_Gtf-like"/>
    <property type="match status" value="1"/>
</dbReference>
<dbReference type="Gene3D" id="3.40.50.2000">
    <property type="entry name" value="Glycogen Phosphorylase B"/>
    <property type="match status" value="2"/>
</dbReference>
<dbReference type="InterPro" id="IPR002213">
    <property type="entry name" value="UDP_glucos_trans"/>
</dbReference>
<dbReference type="PANTHER" id="PTHR48050:SF13">
    <property type="entry name" value="STEROL 3-BETA-GLUCOSYLTRANSFERASE UGT80A2"/>
    <property type="match status" value="1"/>
</dbReference>
<dbReference type="Proteomes" id="UP000642993">
    <property type="component" value="Unassembled WGS sequence"/>
</dbReference>
<evidence type="ECO:0000256" key="1">
    <source>
        <dbReference type="ARBA" id="ARBA00022679"/>
    </source>
</evidence>
<dbReference type="PROSITE" id="PS00375">
    <property type="entry name" value="UDPGT"/>
    <property type="match status" value="1"/>
</dbReference>
<evidence type="ECO:0000313" key="3">
    <source>
        <dbReference type="EMBL" id="MBD8505117.1"/>
    </source>
</evidence>
<keyword evidence="2" id="KW-0328">Glycosyltransferase</keyword>
<dbReference type="GO" id="GO:0008194">
    <property type="term" value="F:UDP-glycosyltransferase activity"/>
    <property type="evidence" value="ECO:0007669"/>
    <property type="project" value="InterPro"/>
</dbReference>
<reference evidence="3" key="1">
    <citation type="submission" date="2020-09" db="EMBL/GenBank/DDBJ databases">
        <title>Hoyosella lacisalsi sp. nov., a halotolerant actinobacterium isolated from soil of Lake Gudzhirganskoe.</title>
        <authorList>
            <person name="Yang Q."/>
            <person name="Guo P.Y."/>
            <person name="Liu S.W."/>
            <person name="Li F.N."/>
            <person name="Sun C.H."/>
        </authorList>
    </citation>
    <scope>NUCLEOTIDE SEQUENCE</scope>
    <source>
        <strain evidence="3">G463</strain>
    </source>
</reference>
<organism evidence="3 4">
    <name type="scientific">Lolliginicoccus lacisalsi</name>
    <dbReference type="NCBI Taxonomy" id="2742202"/>
    <lineage>
        <taxon>Bacteria</taxon>
        <taxon>Bacillati</taxon>
        <taxon>Actinomycetota</taxon>
        <taxon>Actinomycetes</taxon>
        <taxon>Mycobacteriales</taxon>
        <taxon>Hoyosellaceae</taxon>
        <taxon>Lolliginicoccus</taxon>
    </lineage>
</organism>
<name>A0A927PL81_9ACTN</name>
<protein>
    <submittedName>
        <fullName evidence="3">Glycosyltransferase family 1 protein</fullName>
    </submittedName>
</protein>
<proteinExistence type="inferred from homology"/>
<comment type="similarity">
    <text evidence="2">Belongs to the UDP-glycosyltransferase family.</text>
</comment>
<evidence type="ECO:0000313" key="4">
    <source>
        <dbReference type="Proteomes" id="UP000642993"/>
    </source>
</evidence>
<comment type="caution">
    <text evidence="3">The sequence shown here is derived from an EMBL/GenBank/DDBJ whole genome shotgun (WGS) entry which is preliminary data.</text>
</comment>
<evidence type="ECO:0000256" key="2">
    <source>
        <dbReference type="RuleBase" id="RU003718"/>
    </source>
</evidence>
<keyword evidence="4" id="KW-1185">Reference proteome</keyword>
<gene>
    <name evidence="3" type="ORF">HT102_01255</name>
</gene>
<dbReference type="InterPro" id="IPR035595">
    <property type="entry name" value="UDP_glycos_trans_CS"/>
</dbReference>
<dbReference type="AlphaFoldDB" id="A0A927PL81"/>
<dbReference type="SUPFAM" id="SSF53756">
    <property type="entry name" value="UDP-Glycosyltransferase/glycogen phosphorylase"/>
    <property type="match status" value="1"/>
</dbReference>